<dbReference type="AlphaFoldDB" id="A0AAD5DXG2"/>
<dbReference type="InterPro" id="IPR001590">
    <property type="entry name" value="Peptidase_M12B"/>
</dbReference>
<dbReference type="GO" id="GO:0046872">
    <property type="term" value="F:metal ion binding"/>
    <property type="evidence" value="ECO:0007669"/>
    <property type="project" value="UniProtKB-KW"/>
</dbReference>
<feature type="active site" evidence="1">
    <location>
        <position position="377"/>
    </location>
</feature>
<feature type="binding site" evidence="1">
    <location>
        <position position="376"/>
    </location>
    <ligand>
        <name>Zn(2+)</name>
        <dbReference type="ChEBI" id="CHEBI:29105"/>
        <note>catalytic</note>
    </ligand>
</feature>
<gene>
    <name evidence="5" type="ORF">COHA_004279</name>
</gene>
<evidence type="ECO:0000313" key="6">
    <source>
        <dbReference type="Proteomes" id="UP001205105"/>
    </source>
</evidence>
<dbReference type="Gene3D" id="3.40.390.10">
    <property type="entry name" value="Collagenase (Catalytic Domain)"/>
    <property type="match status" value="1"/>
</dbReference>
<dbReference type="PANTHER" id="PTHR11905">
    <property type="entry name" value="ADAM A DISINTEGRIN AND METALLOPROTEASE DOMAIN"/>
    <property type="match status" value="1"/>
</dbReference>
<feature type="region of interest" description="Disordered" evidence="2">
    <location>
        <begin position="605"/>
        <end position="648"/>
    </location>
</feature>
<dbReference type="GO" id="GO:0006508">
    <property type="term" value="P:proteolysis"/>
    <property type="evidence" value="ECO:0007669"/>
    <property type="project" value="InterPro"/>
</dbReference>
<dbReference type="Pfam" id="PF13688">
    <property type="entry name" value="Reprolysin_5"/>
    <property type="match status" value="1"/>
</dbReference>
<feature type="signal peptide" evidence="3">
    <location>
        <begin position="1"/>
        <end position="30"/>
    </location>
</feature>
<keyword evidence="6" id="KW-1185">Reference proteome</keyword>
<feature type="chain" id="PRO_5041978274" description="Peptidase M12B domain-containing protein" evidence="3">
    <location>
        <begin position="31"/>
        <end position="794"/>
    </location>
</feature>
<dbReference type="SUPFAM" id="SSF55486">
    <property type="entry name" value="Metalloproteases ('zincins'), catalytic domain"/>
    <property type="match status" value="1"/>
</dbReference>
<evidence type="ECO:0000313" key="5">
    <source>
        <dbReference type="EMBL" id="KAI7842084.1"/>
    </source>
</evidence>
<reference evidence="5" key="1">
    <citation type="submission" date="2020-11" db="EMBL/GenBank/DDBJ databases">
        <title>Chlorella ohadii genome sequencing and assembly.</title>
        <authorList>
            <person name="Murik O."/>
            <person name="Treves H."/>
            <person name="Kedem I."/>
            <person name="Shotland Y."/>
            <person name="Kaplan A."/>
        </authorList>
    </citation>
    <scope>NUCLEOTIDE SEQUENCE</scope>
    <source>
        <strain evidence="5">1</strain>
    </source>
</reference>
<feature type="binding site" evidence="1">
    <location>
        <position position="380"/>
    </location>
    <ligand>
        <name>Zn(2+)</name>
        <dbReference type="ChEBI" id="CHEBI:29105"/>
        <note>catalytic</note>
    </ligand>
</feature>
<protein>
    <recommendedName>
        <fullName evidence="4">Peptidase M12B domain-containing protein</fullName>
    </recommendedName>
</protein>
<sequence length="794" mass="82737">MPASNGWRRLLPRLLAALLLAAAAPWPAAAEERVTVSAADAEAFTVSAMSVDPGGELKVTSFRFEGDVHGSELQLERFEVWHPEAVIEIKADVESPPLQLGPPATRYFRGSIAGEPGSVAVMSVREDGGVSGLAMRGNASWAIGRPGADQVPAAGNGTAPMTAAPLSSKKAQAMAADVRPPFTCANDGANFGGLGPAVAEEAAEQPASRKLKQSSVIIDQKYQATIAIETDGEYYNLFRNRDRALNYIADMIGYSDVVYSREVGVDIVLGYVRLWEGGPNSDPYRFSQDTSSLLDAFQEEWNTNMQHVPRTVAHYLSGMDNSGGVAYVGVLCDYYRTKSNNNGYGYTGSITGDFDWNEVQTSNPKSVVWDISSFMHELGHNFGSPHTHDFCGIGGNSEPVDRCYGGCRGGAQGLPKCTSTTPFFSGGAGTLMSYCHIQRGGDRNVAMTFGQGHTPPPPSPTPGGGGSVPAGAGSWSNPIVIDRLPFLGSEVSTYGSPGSGPIPCNFFIGNRPMVVYRWFSGPLNGGSLVASSCGNINSGGDAVITLLSSPNAAGGPWTCLGGDDDGCGTGSGAFQLNIRNIQPNTHYFLAVAPYSTYSPPRLRLSLTAGSGGSTTPSPSPSPAPSPSPSPAPVPSLPPSGSPGGGAIAGKGSWEDPYVITSTPFLSAESNAYQVARAPLRCWWLSAADPYPVAVYKFTANATLSGGTMLVSSCGTVRDGGDPFVTVMSSGSPTGGAFTCHGGKDNGCGGTDRGFRGALALVAGRTYYIAVSPYRSGDRPALRLNVTAVPRPNAG</sequence>
<evidence type="ECO:0000256" key="2">
    <source>
        <dbReference type="SAM" id="MobiDB-lite"/>
    </source>
</evidence>
<comment type="caution">
    <text evidence="5">The sequence shown here is derived from an EMBL/GenBank/DDBJ whole genome shotgun (WGS) entry which is preliminary data.</text>
</comment>
<dbReference type="PROSITE" id="PS50215">
    <property type="entry name" value="ADAM_MEPRO"/>
    <property type="match status" value="1"/>
</dbReference>
<name>A0AAD5DXG2_9CHLO</name>
<feature type="compositionally biased region" description="Pro residues" evidence="2">
    <location>
        <begin position="617"/>
        <end position="640"/>
    </location>
</feature>
<evidence type="ECO:0000259" key="4">
    <source>
        <dbReference type="PROSITE" id="PS50215"/>
    </source>
</evidence>
<proteinExistence type="predicted"/>
<dbReference type="PANTHER" id="PTHR11905:SF159">
    <property type="entry name" value="ADAM METALLOPROTEASE"/>
    <property type="match status" value="1"/>
</dbReference>
<keyword evidence="1" id="KW-0479">Metal-binding</keyword>
<feature type="domain" description="Peptidase M12B" evidence="4">
    <location>
        <begin position="221"/>
        <end position="403"/>
    </location>
</feature>
<evidence type="ECO:0000256" key="3">
    <source>
        <dbReference type="SAM" id="SignalP"/>
    </source>
</evidence>
<feature type="region of interest" description="Disordered" evidence="2">
    <location>
        <begin position="448"/>
        <end position="472"/>
    </location>
</feature>
<dbReference type="InterPro" id="IPR024079">
    <property type="entry name" value="MetalloPept_cat_dom_sf"/>
</dbReference>
<accession>A0AAD5DXG2</accession>
<dbReference type="GO" id="GO:0004222">
    <property type="term" value="F:metalloendopeptidase activity"/>
    <property type="evidence" value="ECO:0007669"/>
    <property type="project" value="InterPro"/>
</dbReference>
<comment type="caution">
    <text evidence="1">Lacks conserved residue(s) required for the propagation of feature annotation.</text>
</comment>
<dbReference type="EMBL" id="JADXDR010000056">
    <property type="protein sequence ID" value="KAI7842084.1"/>
    <property type="molecule type" value="Genomic_DNA"/>
</dbReference>
<feature type="binding site" evidence="1">
    <location>
        <position position="386"/>
    </location>
    <ligand>
        <name>Zn(2+)</name>
        <dbReference type="ChEBI" id="CHEBI:29105"/>
        <note>catalytic</note>
    </ligand>
</feature>
<feature type="compositionally biased region" description="Low complexity" evidence="2">
    <location>
        <begin position="605"/>
        <end position="616"/>
    </location>
</feature>
<organism evidence="5 6">
    <name type="scientific">Chlorella ohadii</name>
    <dbReference type="NCBI Taxonomy" id="2649997"/>
    <lineage>
        <taxon>Eukaryota</taxon>
        <taxon>Viridiplantae</taxon>
        <taxon>Chlorophyta</taxon>
        <taxon>core chlorophytes</taxon>
        <taxon>Trebouxiophyceae</taxon>
        <taxon>Chlorellales</taxon>
        <taxon>Chlorellaceae</taxon>
        <taxon>Chlorella clade</taxon>
        <taxon>Chlorella</taxon>
    </lineage>
</organism>
<evidence type="ECO:0000256" key="1">
    <source>
        <dbReference type="PROSITE-ProRule" id="PRU00276"/>
    </source>
</evidence>
<keyword evidence="3" id="KW-0732">Signal</keyword>
<dbReference type="Proteomes" id="UP001205105">
    <property type="component" value="Unassembled WGS sequence"/>
</dbReference>
<keyword evidence="1" id="KW-0862">Zinc</keyword>